<dbReference type="GO" id="GO:0015966">
    <property type="term" value="P:diadenosine tetraphosphate biosynthetic process"/>
    <property type="evidence" value="ECO:0007669"/>
    <property type="project" value="UniProtKB-ARBA"/>
</dbReference>
<proteinExistence type="inferred from homology"/>
<keyword evidence="4 10" id="KW-0436">Ligase</keyword>
<dbReference type="PANTHER" id="PTHR10745">
    <property type="entry name" value="GLYCYL-TRNA SYNTHETASE/DNA POLYMERASE SUBUNIT GAMMA-2"/>
    <property type="match status" value="1"/>
</dbReference>
<dbReference type="InterPro" id="IPR002314">
    <property type="entry name" value="aa-tRNA-synt_IIb"/>
</dbReference>
<dbReference type="InterPro" id="IPR045864">
    <property type="entry name" value="aa-tRNA-synth_II/BPL/LPL"/>
</dbReference>
<dbReference type="NCBIfam" id="NF003211">
    <property type="entry name" value="PRK04173.1"/>
    <property type="match status" value="1"/>
</dbReference>
<evidence type="ECO:0000256" key="8">
    <source>
        <dbReference type="ARBA" id="ARBA00023146"/>
    </source>
</evidence>
<dbReference type="InterPro" id="IPR033731">
    <property type="entry name" value="GlyRS-like_core"/>
</dbReference>
<dbReference type="Pfam" id="PF03129">
    <property type="entry name" value="HGTP_anticodon"/>
    <property type="match status" value="1"/>
</dbReference>
<feature type="domain" description="Aminoacyl-transfer RNA synthetases class-II family profile" evidence="9">
    <location>
        <begin position="8"/>
        <end position="334"/>
    </location>
</feature>
<dbReference type="SUPFAM" id="SSF55681">
    <property type="entry name" value="Class II aaRS and biotin synthetases"/>
    <property type="match status" value="1"/>
</dbReference>
<evidence type="ECO:0000256" key="3">
    <source>
        <dbReference type="ARBA" id="ARBA00022490"/>
    </source>
</evidence>
<dbReference type="Gene3D" id="3.40.50.800">
    <property type="entry name" value="Anticodon-binding domain"/>
    <property type="match status" value="1"/>
</dbReference>
<comment type="caution">
    <text evidence="10">The sequence shown here is derived from an EMBL/GenBank/DDBJ whole genome shotgun (WGS) entry which is preliminary data.</text>
</comment>
<dbReference type="GO" id="GO:0070062">
    <property type="term" value="C:extracellular exosome"/>
    <property type="evidence" value="ECO:0007669"/>
    <property type="project" value="UniProtKB-ARBA"/>
</dbReference>
<dbReference type="InterPro" id="IPR004154">
    <property type="entry name" value="Anticodon-bd"/>
</dbReference>
<gene>
    <name evidence="10" type="ORF">COX53_00455</name>
</gene>
<evidence type="ECO:0000256" key="2">
    <source>
        <dbReference type="ARBA" id="ARBA00012829"/>
    </source>
</evidence>
<dbReference type="GO" id="GO:0004081">
    <property type="term" value="F:bis(5'-nucleosyl)-tetraphosphatase (asymmetrical) activity"/>
    <property type="evidence" value="ECO:0007669"/>
    <property type="project" value="UniProtKB-ARBA"/>
</dbReference>
<dbReference type="InterPro" id="IPR006195">
    <property type="entry name" value="aa-tRNA-synth_II"/>
</dbReference>
<dbReference type="Pfam" id="PF00587">
    <property type="entry name" value="tRNA-synt_2b"/>
    <property type="match status" value="1"/>
</dbReference>
<dbReference type="PANTHER" id="PTHR10745:SF8">
    <property type="entry name" value="DNA POLYMERASE SUBUNIT GAMMA-2, MITOCHONDRIAL"/>
    <property type="match status" value="1"/>
</dbReference>
<sequence>MTSQEKFEKVVSLCKRRGFVYPSSEIYGGFANTYDYGPLGVQLLRSIKEIWWKKFVEDREDVYGLDGSVLLNPKVWQASGHVDNFTDPLVECKKCHKRYRQDFLEQEGETNCPECAGSLTEPKMFNGMFKTFVGPTEDTSSVAYLRPETAQAIFVNFSNVLNSFSPKIPFGIAQIGKAFRNEITAGNFIHRTLEFEQMELEYFIEEGNWEKEFEKWLFDMLKFAYDLGISKESLRVREHTSKERSHYSEKTVDVEYMYYFGWKELYGLAYRTDFDLKQHSKFSGKKLLYRNNETTEEFTPHIIEPSMGVGRTFLAVMLDSYVEDGDRIVLKLKPSLAPYKAAVFPLVRNKEELVKKAREVFDGLKLQFSTVWDDRGNIGKRYYSQDEIGTPYCITIDYQTLKDNTVTIRDRDTTKQKRIKIFDISLFVLKSI</sequence>
<keyword evidence="3" id="KW-0963">Cytoplasm</keyword>
<reference evidence="10 11" key="1">
    <citation type="submission" date="2017-09" db="EMBL/GenBank/DDBJ databases">
        <title>Depth-based differentiation of microbial function through sediment-hosted aquifers and enrichment of novel symbionts in the deep terrestrial subsurface.</title>
        <authorList>
            <person name="Probst A.J."/>
            <person name="Ladd B."/>
            <person name="Jarett J.K."/>
            <person name="Geller-Mcgrath D.E."/>
            <person name="Sieber C.M."/>
            <person name="Emerson J.B."/>
            <person name="Anantharaman K."/>
            <person name="Thomas B.C."/>
            <person name="Malmstrom R."/>
            <person name="Stieglmeier M."/>
            <person name="Klingl A."/>
            <person name="Woyke T."/>
            <person name="Ryan C.M."/>
            <person name="Banfield J.F."/>
        </authorList>
    </citation>
    <scope>NUCLEOTIDE SEQUENCE [LARGE SCALE GENOMIC DNA]</scope>
    <source>
        <strain evidence="10">CG23_combo_of_CG06-09_8_20_14_all_40_14</strain>
    </source>
</reference>
<keyword evidence="5" id="KW-0547">Nucleotide-binding</keyword>
<dbReference type="FunFam" id="3.40.50.800:FF:000002">
    <property type="entry name" value="Glycine--tRNA ligase"/>
    <property type="match status" value="1"/>
</dbReference>
<organism evidence="10 11">
    <name type="scientific">candidate division WWE3 bacterium CG23_combo_of_CG06-09_8_20_14_all_40_14</name>
    <dbReference type="NCBI Taxonomy" id="1975095"/>
    <lineage>
        <taxon>Bacteria</taxon>
        <taxon>Katanobacteria</taxon>
    </lineage>
</organism>
<dbReference type="CDD" id="cd00858">
    <property type="entry name" value="GlyRS_anticodon"/>
    <property type="match status" value="1"/>
</dbReference>
<keyword evidence="7" id="KW-0648">Protein biosynthesis</keyword>
<dbReference type="PRINTS" id="PR01043">
    <property type="entry name" value="TRNASYNTHGLY"/>
</dbReference>
<dbReference type="Gene3D" id="3.30.930.10">
    <property type="entry name" value="Bira Bifunctional Protein, Domain 2"/>
    <property type="match status" value="1"/>
</dbReference>
<dbReference type="AlphaFoldDB" id="A0A2G9XCX4"/>
<protein>
    <recommendedName>
        <fullName evidence="2">glycine--tRNA ligase</fullName>
        <ecNumber evidence="2">6.1.1.14</ecNumber>
    </recommendedName>
</protein>
<dbReference type="SUPFAM" id="SSF52954">
    <property type="entry name" value="Class II aaRS ABD-related"/>
    <property type="match status" value="1"/>
</dbReference>
<evidence type="ECO:0000313" key="10">
    <source>
        <dbReference type="EMBL" id="PIP04819.1"/>
    </source>
</evidence>
<keyword evidence="6" id="KW-0067">ATP-binding</keyword>
<dbReference type="EMBL" id="PCQY01000006">
    <property type="protein sequence ID" value="PIP04819.1"/>
    <property type="molecule type" value="Genomic_DNA"/>
</dbReference>
<dbReference type="Proteomes" id="UP000231388">
    <property type="component" value="Unassembled WGS sequence"/>
</dbReference>
<keyword evidence="8" id="KW-0030">Aminoacyl-tRNA synthetase</keyword>
<name>A0A2G9XCX4_UNCKA</name>
<comment type="similarity">
    <text evidence="1">Belongs to the class-II aminoacyl-tRNA synthetase family.</text>
</comment>
<evidence type="ECO:0000256" key="6">
    <source>
        <dbReference type="ARBA" id="ARBA00022840"/>
    </source>
</evidence>
<evidence type="ECO:0000256" key="7">
    <source>
        <dbReference type="ARBA" id="ARBA00022917"/>
    </source>
</evidence>
<dbReference type="GO" id="GO:0005524">
    <property type="term" value="F:ATP binding"/>
    <property type="evidence" value="ECO:0007669"/>
    <property type="project" value="UniProtKB-KW"/>
</dbReference>
<dbReference type="GO" id="GO:0005737">
    <property type="term" value="C:cytoplasm"/>
    <property type="evidence" value="ECO:0007669"/>
    <property type="project" value="InterPro"/>
</dbReference>
<dbReference type="NCBIfam" id="TIGR00389">
    <property type="entry name" value="glyS_dimeric"/>
    <property type="match status" value="1"/>
</dbReference>
<dbReference type="InterPro" id="IPR036621">
    <property type="entry name" value="Anticodon-bd_dom_sf"/>
</dbReference>
<dbReference type="InterPro" id="IPR002315">
    <property type="entry name" value="tRNA-synt_gly"/>
</dbReference>
<evidence type="ECO:0000256" key="1">
    <source>
        <dbReference type="ARBA" id="ARBA00008226"/>
    </source>
</evidence>
<evidence type="ECO:0000313" key="11">
    <source>
        <dbReference type="Proteomes" id="UP000231388"/>
    </source>
</evidence>
<dbReference type="GO" id="GO:1990742">
    <property type="term" value="C:microvesicle"/>
    <property type="evidence" value="ECO:0007669"/>
    <property type="project" value="UniProtKB-ARBA"/>
</dbReference>
<dbReference type="GO" id="GO:0004820">
    <property type="term" value="F:glycine-tRNA ligase activity"/>
    <property type="evidence" value="ECO:0007669"/>
    <property type="project" value="UniProtKB-EC"/>
</dbReference>
<dbReference type="EC" id="6.1.1.14" evidence="2"/>
<dbReference type="PROSITE" id="PS50862">
    <property type="entry name" value="AA_TRNA_LIGASE_II"/>
    <property type="match status" value="1"/>
</dbReference>
<dbReference type="GO" id="GO:0006426">
    <property type="term" value="P:glycyl-tRNA aminoacylation"/>
    <property type="evidence" value="ECO:0007669"/>
    <property type="project" value="InterPro"/>
</dbReference>
<evidence type="ECO:0000259" key="9">
    <source>
        <dbReference type="PROSITE" id="PS50862"/>
    </source>
</evidence>
<accession>A0A2G9XCX4</accession>
<dbReference type="CDD" id="cd00774">
    <property type="entry name" value="GlyRS-like_core"/>
    <property type="match status" value="1"/>
</dbReference>
<dbReference type="InterPro" id="IPR027031">
    <property type="entry name" value="Gly-tRNA_synthase/POLG2"/>
</dbReference>
<evidence type="ECO:0000256" key="4">
    <source>
        <dbReference type="ARBA" id="ARBA00022598"/>
    </source>
</evidence>
<evidence type="ECO:0000256" key="5">
    <source>
        <dbReference type="ARBA" id="ARBA00022741"/>
    </source>
</evidence>